<name>U2L1Z7_TRESO</name>
<dbReference type="PATRIC" id="fig|1125725.3.peg.2120"/>
<evidence type="ECO:0000313" key="2">
    <source>
        <dbReference type="EMBL" id="ERF59925.1"/>
    </source>
</evidence>
<sequence length="232" mass="25955">MKKLSIIIASLALIGTVVFAASYKNNTYQKLADEYTRQAQAALNAGRYDESIELSQKAEENAALSRAYIDMMLAKKSADDEMKIAQNKIAWAKGINADKNFPMAFTAAQNKYSSAEKSYGGEDYKAAANYARESVAALDGVHEVTPLPEFYVVRPWADTKDCFWNISGRPYIYNNPLLWENLYQANKTKIPRPEDPNLILPGMKMQIPSLSGEIRDGVYDPAKAYDPYNVAR</sequence>
<dbReference type="OrthoDB" id="370541at2"/>
<proteinExistence type="predicted"/>
<comment type="caution">
    <text evidence="2">The sequence shown here is derived from an EMBL/GenBank/DDBJ whole genome shotgun (WGS) entry which is preliminary data.</text>
</comment>
<dbReference type="InterPro" id="IPR036779">
    <property type="entry name" value="LysM_dom_sf"/>
</dbReference>
<keyword evidence="5" id="KW-1185">Reference proteome</keyword>
<evidence type="ECO:0000313" key="5">
    <source>
        <dbReference type="Proteomes" id="UP000016646"/>
    </source>
</evidence>
<dbReference type="Proteomes" id="UP000016412">
    <property type="component" value="Unassembled WGS sequence"/>
</dbReference>
<feature type="signal peptide" evidence="1">
    <location>
        <begin position="1"/>
        <end position="20"/>
    </location>
</feature>
<dbReference type="eggNOG" id="COG1652">
    <property type="taxonomic scope" value="Bacteria"/>
</dbReference>
<dbReference type="AlphaFoldDB" id="U2L1Z7"/>
<dbReference type="EMBL" id="AVQI01000013">
    <property type="protein sequence ID" value="ERK04762.1"/>
    <property type="molecule type" value="Genomic_DNA"/>
</dbReference>
<organism evidence="2 4">
    <name type="scientific">Treponema socranskii subsp. socranskii VPI DR56BR1116 = ATCC 35536</name>
    <dbReference type="NCBI Taxonomy" id="1125725"/>
    <lineage>
        <taxon>Bacteria</taxon>
        <taxon>Pseudomonadati</taxon>
        <taxon>Spirochaetota</taxon>
        <taxon>Spirochaetia</taxon>
        <taxon>Spirochaetales</taxon>
        <taxon>Treponemataceae</taxon>
        <taxon>Treponema</taxon>
    </lineage>
</organism>
<feature type="chain" id="PRO_5004630075" evidence="1">
    <location>
        <begin position="21"/>
        <end position="232"/>
    </location>
</feature>
<dbReference type="PANTHER" id="PTHR34700:SF4">
    <property type="entry name" value="PHAGE-LIKE ELEMENT PBSX PROTEIN XKDP"/>
    <property type="match status" value="1"/>
</dbReference>
<protein>
    <submittedName>
        <fullName evidence="2">Uncharacterized protein</fullName>
    </submittedName>
</protein>
<dbReference type="PANTHER" id="PTHR34700">
    <property type="entry name" value="POTASSIUM BINDING PROTEIN KBP"/>
    <property type="match status" value="1"/>
</dbReference>
<evidence type="ECO:0000313" key="3">
    <source>
        <dbReference type="EMBL" id="ERK04762.1"/>
    </source>
</evidence>
<dbReference type="Proteomes" id="UP000016646">
    <property type="component" value="Unassembled WGS sequence"/>
</dbReference>
<reference evidence="4 5" key="1">
    <citation type="submission" date="2013-08" db="EMBL/GenBank/DDBJ databases">
        <authorList>
            <person name="Durkin A.S."/>
            <person name="Haft D.R."/>
            <person name="McCorrison J."/>
            <person name="Torralba M."/>
            <person name="Gillis M."/>
            <person name="Haft D.H."/>
            <person name="Methe B."/>
            <person name="Sutton G."/>
            <person name="Nelson K.E."/>
        </authorList>
    </citation>
    <scope>NUCLEOTIDE SEQUENCE [LARGE SCALE GENOMIC DNA]</scope>
    <source>
        <strain evidence="3 5">ATCC 35536</strain>
        <strain evidence="2 4">VPI DR56BR1116</strain>
    </source>
</reference>
<dbReference type="EMBL" id="AUZJ01000054">
    <property type="protein sequence ID" value="ERF59925.1"/>
    <property type="molecule type" value="Genomic_DNA"/>
</dbReference>
<dbReference type="InterPro" id="IPR052196">
    <property type="entry name" value="Bact_Kbp"/>
</dbReference>
<evidence type="ECO:0000313" key="4">
    <source>
        <dbReference type="Proteomes" id="UP000016412"/>
    </source>
</evidence>
<keyword evidence="1" id="KW-0732">Signal</keyword>
<dbReference type="STRING" id="1125725.HMPREF1325_0629"/>
<accession>U2L1Z7</accession>
<dbReference type="Gene3D" id="3.10.350.10">
    <property type="entry name" value="LysM domain"/>
    <property type="match status" value="1"/>
</dbReference>
<gene>
    <name evidence="3" type="ORF">HMPREF0860_2447</name>
    <name evidence="2" type="ORF">HMPREF1325_0629</name>
</gene>
<evidence type="ECO:0000256" key="1">
    <source>
        <dbReference type="SAM" id="SignalP"/>
    </source>
</evidence>
<dbReference type="RefSeq" id="WP_021331120.1">
    <property type="nucleotide sequence ID" value="NZ_AUZJ01000054.1"/>
</dbReference>